<reference evidence="1" key="1">
    <citation type="journal article" date="2021" name="Sci. Adv.">
        <title>The American lobster genome reveals insights on longevity, neural, and immune adaptations.</title>
        <authorList>
            <person name="Polinski J.M."/>
            <person name="Zimin A.V."/>
            <person name="Clark K.F."/>
            <person name="Kohn A.B."/>
            <person name="Sadowski N."/>
            <person name="Timp W."/>
            <person name="Ptitsyn A."/>
            <person name="Khanna P."/>
            <person name="Romanova D.Y."/>
            <person name="Williams P."/>
            <person name="Greenwood S.J."/>
            <person name="Moroz L.L."/>
            <person name="Walt D.R."/>
            <person name="Bodnar A.G."/>
        </authorList>
    </citation>
    <scope>NUCLEOTIDE SEQUENCE</scope>
    <source>
        <strain evidence="1">GMGI-L3</strain>
    </source>
</reference>
<gene>
    <name evidence="1" type="ORF">Hamer_G026789</name>
</gene>
<organism evidence="1 2">
    <name type="scientific">Homarus americanus</name>
    <name type="common">American lobster</name>
    <dbReference type="NCBI Taxonomy" id="6706"/>
    <lineage>
        <taxon>Eukaryota</taxon>
        <taxon>Metazoa</taxon>
        <taxon>Ecdysozoa</taxon>
        <taxon>Arthropoda</taxon>
        <taxon>Crustacea</taxon>
        <taxon>Multicrustacea</taxon>
        <taxon>Malacostraca</taxon>
        <taxon>Eumalacostraca</taxon>
        <taxon>Eucarida</taxon>
        <taxon>Decapoda</taxon>
        <taxon>Pleocyemata</taxon>
        <taxon>Astacidea</taxon>
        <taxon>Nephropoidea</taxon>
        <taxon>Nephropidae</taxon>
        <taxon>Homarus</taxon>
    </lineage>
</organism>
<dbReference type="AlphaFoldDB" id="A0A8J5N0W2"/>
<name>A0A8J5N0W2_HOMAM</name>
<evidence type="ECO:0000313" key="1">
    <source>
        <dbReference type="EMBL" id="KAG7170436.1"/>
    </source>
</evidence>
<accession>A0A8J5N0W2</accession>
<comment type="caution">
    <text evidence="1">The sequence shown here is derived from an EMBL/GenBank/DDBJ whole genome shotgun (WGS) entry which is preliminary data.</text>
</comment>
<dbReference type="EMBL" id="JAHLQT010014123">
    <property type="protein sequence ID" value="KAG7170436.1"/>
    <property type="molecule type" value="Genomic_DNA"/>
</dbReference>
<feature type="non-terminal residue" evidence="1">
    <location>
        <position position="64"/>
    </location>
</feature>
<keyword evidence="2" id="KW-1185">Reference proteome</keyword>
<sequence length="64" mass="7318">MSDLTHPVPTMEQDSGLRRRDVLTREQSTVAGLNKKPKILDSSFHTIMSGCWISHCYLRCEVKN</sequence>
<evidence type="ECO:0000313" key="2">
    <source>
        <dbReference type="Proteomes" id="UP000747542"/>
    </source>
</evidence>
<dbReference type="Proteomes" id="UP000747542">
    <property type="component" value="Unassembled WGS sequence"/>
</dbReference>
<proteinExistence type="predicted"/>
<protein>
    <submittedName>
        <fullName evidence="1">Uncharacterized protein</fullName>
    </submittedName>
</protein>